<accession>A0A815KZB3</accession>
<dbReference type="EMBL" id="CAJNOQ010017349">
    <property type="protein sequence ID" value="CAF1397504.1"/>
    <property type="molecule type" value="Genomic_DNA"/>
</dbReference>
<evidence type="ECO:0000313" key="1">
    <source>
        <dbReference type="EMBL" id="CAF1397504.1"/>
    </source>
</evidence>
<comment type="caution">
    <text evidence="1">The sequence shown here is derived from an EMBL/GenBank/DDBJ whole genome shotgun (WGS) entry which is preliminary data.</text>
</comment>
<name>A0A815KZB3_9BILA</name>
<evidence type="ECO:0000313" key="3">
    <source>
        <dbReference type="Proteomes" id="UP000663829"/>
    </source>
</evidence>
<dbReference type="Proteomes" id="UP000681722">
    <property type="component" value="Unassembled WGS sequence"/>
</dbReference>
<dbReference type="Proteomes" id="UP000663829">
    <property type="component" value="Unassembled WGS sequence"/>
</dbReference>
<dbReference type="EMBL" id="CAJOBC010082769">
    <property type="protein sequence ID" value="CAF4291715.1"/>
    <property type="molecule type" value="Genomic_DNA"/>
</dbReference>
<evidence type="ECO:0000313" key="2">
    <source>
        <dbReference type="EMBL" id="CAF4291715.1"/>
    </source>
</evidence>
<keyword evidence="3" id="KW-1185">Reference proteome</keyword>
<protein>
    <submittedName>
        <fullName evidence="1">Uncharacterized protein</fullName>
    </submittedName>
</protein>
<proteinExistence type="predicted"/>
<organism evidence="1 3">
    <name type="scientific">Didymodactylos carnosus</name>
    <dbReference type="NCBI Taxonomy" id="1234261"/>
    <lineage>
        <taxon>Eukaryota</taxon>
        <taxon>Metazoa</taxon>
        <taxon>Spiralia</taxon>
        <taxon>Gnathifera</taxon>
        <taxon>Rotifera</taxon>
        <taxon>Eurotatoria</taxon>
        <taxon>Bdelloidea</taxon>
        <taxon>Philodinida</taxon>
        <taxon>Philodinidae</taxon>
        <taxon>Didymodactylos</taxon>
    </lineage>
</organism>
<reference evidence="1" key="1">
    <citation type="submission" date="2021-02" db="EMBL/GenBank/DDBJ databases">
        <authorList>
            <person name="Nowell W R."/>
        </authorList>
    </citation>
    <scope>NUCLEOTIDE SEQUENCE</scope>
</reference>
<sequence>MVLWYGFLAIETTQANRSEQQQHREKCLTYDNLFMINDNNKLRGKINRSDFNLTMSSSPSKNSWIYTKDLKKRFEERYLTLDDLKSIPNCRYIIVPIYLNKQQLFNNRHSLLTLFESSTTKSNNNRYCTNHGYTHDIDDCSNRTKGKMSLFRTSEPNLCLSEKNKKVQSKTCVELVEEENEDETNDSAVNTVFSPLIKTSLLTSMPQQQYSSPTSKRSTKMTRLRKLFFKSKSYQDNQINT</sequence>
<gene>
    <name evidence="1" type="ORF">GPM918_LOCUS33100</name>
    <name evidence="2" type="ORF">SRO942_LOCUS33784</name>
</gene>
<dbReference type="AlphaFoldDB" id="A0A815KZB3"/>
<dbReference type="OrthoDB" id="10060793at2759"/>